<dbReference type="Proteomes" id="UP001054252">
    <property type="component" value="Unassembled WGS sequence"/>
</dbReference>
<name>A0AAV5IKN2_9ROSI</name>
<proteinExistence type="predicted"/>
<gene>
    <name evidence="2" type="ORF">SLEP1_g11476</name>
</gene>
<organism evidence="2 3">
    <name type="scientific">Rubroshorea leprosula</name>
    <dbReference type="NCBI Taxonomy" id="152421"/>
    <lineage>
        <taxon>Eukaryota</taxon>
        <taxon>Viridiplantae</taxon>
        <taxon>Streptophyta</taxon>
        <taxon>Embryophyta</taxon>
        <taxon>Tracheophyta</taxon>
        <taxon>Spermatophyta</taxon>
        <taxon>Magnoliopsida</taxon>
        <taxon>eudicotyledons</taxon>
        <taxon>Gunneridae</taxon>
        <taxon>Pentapetalae</taxon>
        <taxon>rosids</taxon>
        <taxon>malvids</taxon>
        <taxon>Malvales</taxon>
        <taxon>Dipterocarpaceae</taxon>
        <taxon>Rubroshorea</taxon>
    </lineage>
</organism>
<dbReference type="EMBL" id="BPVZ01000012">
    <property type="protein sequence ID" value="GKU98473.1"/>
    <property type="molecule type" value="Genomic_DNA"/>
</dbReference>
<accession>A0AAV5IKN2</accession>
<keyword evidence="3" id="KW-1185">Reference proteome</keyword>
<comment type="caution">
    <text evidence="2">The sequence shown here is derived from an EMBL/GenBank/DDBJ whole genome shotgun (WGS) entry which is preliminary data.</text>
</comment>
<dbReference type="AlphaFoldDB" id="A0AAV5IKN2"/>
<evidence type="ECO:0000313" key="3">
    <source>
        <dbReference type="Proteomes" id="UP001054252"/>
    </source>
</evidence>
<feature type="transmembrane region" description="Helical" evidence="1">
    <location>
        <begin position="31"/>
        <end position="53"/>
    </location>
</feature>
<keyword evidence="1" id="KW-1133">Transmembrane helix</keyword>
<evidence type="ECO:0000256" key="1">
    <source>
        <dbReference type="SAM" id="Phobius"/>
    </source>
</evidence>
<protein>
    <submittedName>
        <fullName evidence="2">Uncharacterized protein</fullName>
    </submittedName>
</protein>
<evidence type="ECO:0000313" key="2">
    <source>
        <dbReference type="EMBL" id="GKU98473.1"/>
    </source>
</evidence>
<sequence>MLFCTITYLERVGFGKFCWRNRMTYLRVSGMFVSVKGVISLLVILGLTTGYIATMMGFKLLGLAEIAMFSSANLP</sequence>
<keyword evidence="1" id="KW-0472">Membrane</keyword>
<keyword evidence="1" id="KW-0812">Transmembrane</keyword>
<reference evidence="2 3" key="1">
    <citation type="journal article" date="2021" name="Commun. Biol.">
        <title>The genome of Shorea leprosula (Dipterocarpaceae) highlights the ecological relevance of drought in aseasonal tropical rainforests.</title>
        <authorList>
            <person name="Ng K.K.S."/>
            <person name="Kobayashi M.J."/>
            <person name="Fawcett J.A."/>
            <person name="Hatakeyama M."/>
            <person name="Paape T."/>
            <person name="Ng C.H."/>
            <person name="Ang C.C."/>
            <person name="Tnah L.H."/>
            <person name="Lee C.T."/>
            <person name="Nishiyama T."/>
            <person name="Sese J."/>
            <person name="O'Brien M.J."/>
            <person name="Copetti D."/>
            <person name="Mohd Noor M.I."/>
            <person name="Ong R.C."/>
            <person name="Putra M."/>
            <person name="Sireger I.Z."/>
            <person name="Indrioko S."/>
            <person name="Kosugi Y."/>
            <person name="Izuno A."/>
            <person name="Isagi Y."/>
            <person name="Lee S.L."/>
            <person name="Shimizu K.K."/>
        </authorList>
    </citation>
    <scope>NUCLEOTIDE SEQUENCE [LARGE SCALE GENOMIC DNA]</scope>
    <source>
        <strain evidence="2">214</strain>
    </source>
</reference>